<dbReference type="AlphaFoldDB" id="A0A9W6FPI4"/>
<evidence type="ECO:0000256" key="1">
    <source>
        <dbReference type="ARBA" id="ARBA00022722"/>
    </source>
</evidence>
<dbReference type="InterPro" id="IPR029060">
    <property type="entry name" value="PIN-like_dom_sf"/>
</dbReference>
<evidence type="ECO:0000256" key="4">
    <source>
        <dbReference type="ARBA" id="ARBA00022842"/>
    </source>
</evidence>
<name>A0A9W6FPI4_9MICO</name>
<keyword evidence="3" id="KW-0378">Hydrolase</keyword>
<dbReference type="Proteomes" id="UP001144396">
    <property type="component" value="Unassembled WGS sequence"/>
</dbReference>
<organism evidence="6 7">
    <name type="scientific">Agromyces rhizosphaerae</name>
    <dbReference type="NCBI Taxonomy" id="88374"/>
    <lineage>
        <taxon>Bacteria</taxon>
        <taxon>Bacillati</taxon>
        <taxon>Actinomycetota</taxon>
        <taxon>Actinomycetes</taxon>
        <taxon>Micrococcales</taxon>
        <taxon>Microbacteriaceae</taxon>
        <taxon>Agromyces</taxon>
    </lineage>
</organism>
<evidence type="ECO:0000259" key="5">
    <source>
        <dbReference type="Pfam" id="PF13470"/>
    </source>
</evidence>
<gene>
    <name evidence="6" type="ORF">ARHIZOSPH14_17220</name>
</gene>
<dbReference type="RefSeq" id="WP_281884054.1">
    <property type="nucleotide sequence ID" value="NZ_BSDP01000001.1"/>
</dbReference>
<dbReference type="InterPro" id="IPR002716">
    <property type="entry name" value="PIN_dom"/>
</dbReference>
<protein>
    <submittedName>
        <fullName evidence="6">PIN domain-containing protein</fullName>
    </submittedName>
</protein>
<keyword evidence="1" id="KW-0540">Nuclease</keyword>
<evidence type="ECO:0000256" key="3">
    <source>
        <dbReference type="ARBA" id="ARBA00022801"/>
    </source>
</evidence>
<feature type="domain" description="PIN" evidence="5">
    <location>
        <begin position="4"/>
        <end position="117"/>
    </location>
</feature>
<dbReference type="Pfam" id="PF13470">
    <property type="entry name" value="PIN_3"/>
    <property type="match status" value="1"/>
</dbReference>
<accession>A0A9W6FPI4</accession>
<comment type="caution">
    <text evidence="6">The sequence shown here is derived from an EMBL/GenBank/DDBJ whole genome shotgun (WGS) entry which is preliminary data.</text>
</comment>
<dbReference type="SUPFAM" id="SSF88723">
    <property type="entry name" value="PIN domain-like"/>
    <property type="match status" value="1"/>
</dbReference>
<sequence length="201" mass="22105">MFTALLDTSVLWPSLQRDFLLSLAIEQIYRPIWSSAILAELEYHEARKLRDRHGIETEQSERRAARLVSTMRSAFVDAEITGWEALEGTYGLPDPDDEHVVAAAHLGGAAVIVTSNLRDFPASRLPSGMGAMPPHQFALDATQISPHRALTAVAEIAARSGRSGPRSSTEVVIHRLEDKYGMTEAMTLVREAARRRSSLGS</sequence>
<dbReference type="EMBL" id="BSDP01000001">
    <property type="protein sequence ID" value="GLI27480.1"/>
    <property type="molecule type" value="Genomic_DNA"/>
</dbReference>
<proteinExistence type="predicted"/>
<keyword evidence="4" id="KW-0460">Magnesium</keyword>
<evidence type="ECO:0000256" key="2">
    <source>
        <dbReference type="ARBA" id="ARBA00022723"/>
    </source>
</evidence>
<evidence type="ECO:0000313" key="6">
    <source>
        <dbReference type="EMBL" id="GLI27480.1"/>
    </source>
</evidence>
<dbReference type="GO" id="GO:0004518">
    <property type="term" value="F:nuclease activity"/>
    <property type="evidence" value="ECO:0007669"/>
    <property type="project" value="UniProtKB-KW"/>
</dbReference>
<reference evidence="6" key="1">
    <citation type="submission" date="2022-12" db="EMBL/GenBank/DDBJ databases">
        <title>Reference genome sequencing for broad-spectrum identification of bacterial and archaeal isolates by mass spectrometry.</title>
        <authorList>
            <person name="Sekiguchi Y."/>
            <person name="Tourlousse D.M."/>
        </authorList>
    </citation>
    <scope>NUCLEOTIDE SEQUENCE</scope>
    <source>
        <strain evidence="6">14</strain>
    </source>
</reference>
<keyword evidence="7" id="KW-1185">Reference proteome</keyword>
<evidence type="ECO:0000313" key="7">
    <source>
        <dbReference type="Proteomes" id="UP001144396"/>
    </source>
</evidence>
<dbReference type="GO" id="GO:0046872">
    <property type="term" value="F:metal ion binding"/>
    <property type="evidence" value="ECO:0007669"/>
    <property type="project" value="UniProtKB-KW"/>
</dbReference>
<keyword evidence="2" id="KW-0479">Metal-binding</keyword>
<dbReference type="GO" id="GO:0016787">
    <property type="term" value="F:hydrolase activity"/>
    <property type="evidence" value="ECO:0007669"/>
    <property type="project" value="UniProtKB-KW"/>
</dbReference>